<reference evidence="2 3" key="1">
    <citation type="submission" date="2019-08" db="EMBL/GenBank/DDBJ databases">
        <title>Aureimonas fodiniaquatilis sp. nov., isolated from a coal mine wastewater.</title>
        <authorList>
            <person name="Kim W."/>
        </authorList>
    </citation>
    <scope>NUCLEOTIDE SEQUENCE [LARGE SCALE GENOMIC DNA]</scope>
    <source>
        <strain evidence="2 3">CAU 1482</strain>
    </source>
</reference>
<dbReference type="InterPro" id="IPR011335">
    <property type="entry name" value="Restrct_endonuc-II-like"/>
</dbReference>
<protein>
    <submittedName>
        <fullName evidence="2">Double-strand break repair protein AddB</fullName>
    </submittedName>
</protein>
<dbReference type="InterPro" id="IPR027417">
    <property type="entry name" value="P-loop_NTPase"/>
</dbReference>
<evidence type="ECO:0000313" key="3">
    <source>
        <dbReference type="Proteomes" id="UP000324738"/>
    </source>
</evidence>
<sequence length="1035" mass="113093">MSRRVISIPPSLPFLPTLAREVLSGHLIPGFAPAGDPLALAALTIYVPTRRAVRGLTSAFAAELGGQSAILPRIRTLGEEDERAAFLPTDSASLLPAMQPLHRRMLLARLVRFWKEQLAQATAAMLDGEEPQLPASAADALWLAADLATLLDEATDEGADLAALTMLGLEDRLAGWWQMTLTFLSIVTQHWPAELDALGLADAARLRLQWASAQADRYRTNGSPDPVIVAGAVTTVGPTLELMRAVAEMPNGAVVLAGVDTHLDNESFAAIDRAVSIAAPGHPQYATRRMLASLGVDRHDVLAPQTKPPAGLMHRERFFSNALRPAETTEHWAGQSIDAAQALSGMALVEAADERQEALAIAIAIRDALSNPDHKVGLATPDRQLARRVVSELERFGIAANDSAGQPFTASPPGTLIQLVLSVCLAPGDPVALIALLKHPLVRLGLQAAETRRGARAIELIALRGGVGSADAAELANVYRQRTERLATGERKSRVLQLMSAEEQDLGTQVCERLAHALEPLLLLRGGAQNEVPAYARALAECLERLARDENDSLSLLYSSEAGDCLAAWLRELIALPETGFAFAPMEWPDVAAALMADQSVAARGGLSARVFIWGALEARLQNIDVMILGGLNEGTWPQSARGDTFLSRLMRAEILLDPPERRIGLAAHDFWMSLGNRRLILTRSRRRDGAPAIASRWLQRLLTVAGKDGADGLRAEGDVYLGYARRMDEVTETPRIDRPEPRPPLAMRPRRFSVTEVERLIRDPYAVYARRILMLEPLEPLIRAPGAAERGSLYHDVLAAAVLEKLDPRQPDALERLLDLARSQFAQAGLPAEVHAVWWPRMERLAAHYLEWERRRDDDVAERHAELAGELTLADLGMLLTGRADRIDRMRDGRVEIIDYKTGSTPSIPQARSLMAPQLPLEGAMVQQGAFEAFAAGTGVAELRYIRLKEQELIPQALSRQAGRGQEAVTTQELCDGALAQFRSLVALYRNSERGYLSRAHPLRASEFNNIYDHLARAREWAVQTEDDSAEDEE</sequence>
<name>A0A5B0DPZ8_9HYPH</name>
<dbReference type="Proteomes" id="UP000324738">
    <property type="component" value="Unassembled WGS sequence"/>
</dbReference>
<dbReference type="InterPro" id="IPR014153">
    <property type="entry name" value="Ds_break_AddB"/>
</dbReference>
<dbReference type="EMBL" id="VTWH01000005">
    <property type="protein sequence ID" value="KAA0968528.1"/>
    <property type="molecule type" value="Genomic_DNA"/>
</dbReference>
<dbReference type="OrthoDB" id="9780606at2"/>
<comment type="caution">
    <text evidence="2">The sequence shown here is derived from an EMBL/GenBank/DDBJ whole genome shotgun (WGS) entry which is preliminary data.</text>
</comment>
<dbReference type="Gene3D" id="3.90.320.10">
    <property type="match status" value="1"/>
</dbReference>
<dbReference type="SUPFAM" id="SSF52540">
    <property type="entry name" value="P-loop containing nucleoside triphosphate hydrolases"/>
    <property type="match status" value="1"/>
</dbReference>
<organism evidence="2 3">
    <name type="scientific">Aureimonas fodinaquatilis</name>
    <dbReference type="NCBI Taxonomy" id="2565783"/>
    <lineage>
        <taxon>Bacteria</taxon>
        <taxon>Pseudomonadati</taxon>
        <taxon>Pseudomonadota</taxon>
        <taxon>Alphaproteobacteria</taxon>
        <taxon>Hyphomicrobiales</taxon>
        <taxon>Aurantimonadaceae</taxon>
        <taxon>Aureimonas</taxon>
    </lineage>
</organism>
<evidence type="ECO:0000313" key="2">
    <source>
        <dbReference type="EMBL" id="KAA0968528.1"/>
    </source>
</evidence>
<dbReference type="SUPFAM" id="SSF52980">
    <property type="entry name" value="Restriction endonuclease-like"/>
    <property type="match status" value="1"/>
</dbReference>
<dbReference type="NCBIfam" id="TIGR02786">
    <property type="entry name" value="addB_alphas"/>
    <property type="match status" value="1"/>
</dbReference>
<evidence type="ECO:0000259" key="1">
    <source>
        <dbReference type="Pfam" id="PF12705"/>
    </source>
</evidence>
<accession>A0A5B0DPZ8</accession>
<dbReference type="InterPro" id="IPR011604">
    <property type="entry name" value="PDDEXK-like_dom_sf"/>
</dbReference>
<feature type="domain" description="PD-(D/E)XK endonuclease-like" evidence="1">
    <location>
        <begin position="752"/>
        <end position="986"/>
    </location>
</feature>
<keyword evidence="3" id="KW-1185">Reference proteome</keyword>
<dbReference type="Pfam" id="PF12705">
    <property type="entry name" value="PDDEXK_1"/>
    <property type="match status" value="1"/>
</dbReference>
<proteinExistence type="predicted"/>
<dbReference type="AlphaFoldDB" id="A0A5B0DPZ8"/>
<gene>
    <name evidence="2" type="primary">addB</name>
    <name evidence="2" type="ORF">FPY71_16715</name>
</gene>
<dbReference type="RefSeq" id="WP_149301477.1">
    <property type="nucleotide sequence ID" value="NZ_VTWH01000005.1"/>
</dbReference>
<dbReference type="InterPro" id="IPR038726">
    <property type="entry name" value="PDDEXK_AddAB-type"/>
</dbReference>